<dbReference type="Proteomes" id="UP001075354">
    <property type="component" value="Chromosome 16"/>
</dbReference>
<keyword evidence="2" id="KW-0503">Monooxygenase</keyword>
<protein>
    <recommendedName>
        <fullName evidence="5">Cytochrome P450</fullName>
    </recommendedName>
</protein>
<proteinExistence type="inferred from homology"/>
<gene>
    <name evidence="3" type="ORF">ONE63_005046</name>
</gene>
<dbReference type="GO" id="GO:0004497">
    <property type="term" value="F:monooxygenase activity"/>
    <property type="evidence" value="ECO:0007669"/>
    <property type="project" value="UniProtKB-KW"/>
</dbReference>
<dbReference type="AlphaFoldDB" id="A0AAV7X1M5"/>
<dbReference type="GO" id="GO:0005506">
    <property type="term" value="F:iron ion binding"/>
    <property type="evidence" value="ECO:0007669"/>
    <property type="project" value="InterPro"/>
</dbReference>
<evidence type="ECO:0000256" key="1">
    <source>
        <dbReference type="ARBA" id="ARBA00010617"/>
    </source>
</evidence>
<reference evidence="3" key="1">
    <citation type="submission" date="2022-12" db="EMBL/GenBank/DDBJ databases">
        <title>Chromosome-level genome assembly of the bean flower thrips Megalurothrips usitatus.</title>
        <authorList>
            <person name="Ma L."/>
            <person name="Liu Q."/>
            <person name="Li H."/>
            <person name="Cai W."/>
        </authorList>
    </citation>
    <scope>NUCLEOTIDE SEQUENCE</scope>
    <source>
        <strain evidence="3">Cailab_2022a</strain>
    </source>
</reference>
<dbReference type="InterPro" id="IPR036396">
    <property type="entry name" value="Cyt_P450_sf"/>
</dbReference>
<dbReference type="GO" id="GO:0020037">
    <property type="term" value="F:heme binding"/>
    <property type="evidence" value="ECO:0007669"/>
    <property type="project" value="InterPro"/>
</dbReference>
<dbReference type="InterPro" id="IPR001128">
    <property type="entry name" value="Cyt_P450"/>
</dbReference>
<name>A0AAV7X1M5_9NEOP</name>
<keyword evidence="2" id="KW-0560">Oxidoreductase</keyword>
<dbReference type="GO" id="GO:0016705">
    <property type="term" value="F:oxidoreductase activity, acting on paired donors, with incorporation or reduction of molecular oxygen"/>
    <property type="evidence" value="ECO:0007669"/>
    <property type="project" value="InterPro"/>
</dbReference>
<evidence type="ECO:0000256" key="2">
    <source>
        <dbReference type="ARBA" id="ARBA00023033"/>
    </source>
</evidence>
<comment type="similarity">
    <text evidence="1">Belongs to the cytochrome P450 family.</text>
</comment>
<dbReference type="EMBL" id="JAPTSV010000016">
    <property type="protein sequence ID" value="KAJ1519793.1"/>
    <property type="molecule type" value="Genomic_DNA"/>
</dbReference>
<dbReference type="Pfam" id="PF00067">
    <property type="entry name" value="p450"/>
    <property type="match status" value="1"/>
</dbReference>
<evidence type="ECO:0000313" key="3">
    <source>
        <dbReference type="EMBL" id="KAJ1519793.1"/>
    </source>
</evidence>
<accession>A0AAV7X1M5</accession>
<dbReference type="SUPFAM" id="SSF48264">
    <property type="entry name" value="Cytochrome P450"/>
    <property type="match status" value="1"/>
</dbReference>
<sequence>MTELAHNPDVQDKARAEVQRVLAKHGGQIPYEALQDLTYVEQVIDGEAKHGCRAGAANKITPGEWVRESQSCMSTVLAADGPRQSFMLLQCLLHRNM</sequence>
<dbReference type="Gene3D" id="1.10.630.10">
    <property type="entry name" value="Cytochrome P450"/>
    <property type="match status" value="1"/>
</dbReference>
<evidence type="ECO:0008006" key="5">
    <source>
        <dbReference type="Google" id="ProtNLM"/>
    </source>
</evidence>
<keyword evidence="4" id="KW-1185">Reference proteome</keyword>
<evidence type="ECO:0000313" key="4">
    <source>
        <dbReference type="Proteomes" id="UP001075354"/>
    </source>
</evidence>
<organism evidence="3 4">
    <name type="scientific">Megalurothrips usitatus</name>
    <name type="common">bean blossom thrips</name>
    <dbReference type="NCBI Taxonomy" id="439358"/>
    <lineage>
        <taxon>Eukaryota</taxon>
        <taxon>Metazoa</taxon>
        <taxon>Ecdysozoa</taxon>
        <taxon>Arthropoda</taxon>
        <taxon>Hexapoda</taxon>
        <taxon>Insecta</taxon>
        <taxon>Pterygota</taxon>
        <taxon>Neoptera</taxon>
        <taxon>Paraneoptera</taxon>
        <taxon>Thysanoptera</taxon>
        <taxon>Terebrantia</taxon>
        <taxon>Thripoidea</taxon>
        <taxon>Thripidae</taxon>
        <taxon>Megalurothrips</taxon>
    </lineage>
</organism>
<comment type="caution">
    <text evidence="3">The sequence shown here is derived from an EMBL/GenBank/DDBJ whole genome shotgun (WGS) entry which is preliminary data.</text>
</comment>